<accession>A0AAP0G1T3</accession>
<protein>
    <submittedName>
        <fullName evidence="1">Uncharacterized protein</fullName>
    </submittedName>
</protein>
<keyword evidence="2" id="KW-1185">Reference proteome</keyword>
<gene>
    <name evidence="1" type="ORF">KSP39_PZI015506</name>
</gene>
<dbReference type="SUPFAM" id="SSF53098">
    <property type="entry name" value="Ribonuclease H-like"/>
    <property type="match status" value="1"/>
</dbReference>
<reference evidence="1 2" key="1">
    <citation type="journal article" date="2022" name="Nat. Plants">
        <title>Genomes of leafy and leafless Platanthera orchids illuminate the evolution of mycoheterotrophy.</title>
        <authorList>
            <person name="Li M.H."/>
            <person name="Liu K.W."/>
            <person name="Li Z."/>
            <person name="Lu H.C."/>
            <person name="Ye Q.L."/>
            <person name="Zhang D."/>
            <person name="Wang J.Y."/>
            <person name="Li Y.F."/>
            <person name="Zhong Z.M."/>
            <person name="Liu X."/>
            <person name="Yu X."/>
            <person name="Liu D.K."/>
            <person name="Tu X.D."/>
            <person name="Liu B."/>
            <person name="Hao Y."/>
            <person name="Liao X.Y."/>
            <person name="Jiang Y.T."/>
            <person name="Sun W.H."/>
            <person name="Chen J."/>
            <person name="Chen Y.Q."/>
            <person name="Ai Y."/>
            <person name="Zhai J.W."/>
            <person name="Wu S.S."/>
            <person name="Zhou Z."/>
            <person name="Hsiao Y.Y."/>
            <person name="Wu W.L."/>
            <person name="Chen Y.Y."/>
            <person name="Lin Y.F."/>
            <person name="Hsu J.L."/>
            <person name="Li C.Y."/>
            <person name="Wang Z.W."/>
            <person name="Zhao X."/>
            <person name="Zhong W.Y."/>
            <person name="Ma X.K."/>
            <person name="Ma L."/>
            <person name="Huang J."/>
            <person name="Chen G.Z."/>
            <person name="Huang M.Z."/>
            <person name="Huang L."/>
            <person name="Peng D.H."/>
            <person name="Luo Y.B."/>
            <person name="Zou S.Q."/>
            <person name="Chen S.P."/>
            <person name="Lan S."/>
            <person name="Tsai W.C."/>
            <person name="Van de Peer Y."/>
            <person name="Liu Z.J."/>
        </authorList>
    </citation>
    <scope>NUCLEOTIDE SEQUENCE [LARGE SCALE GENOMIC DNA]</scope>
    <source>
        <strain evidence="1">Lor287</strain>
    </source>
</reference>
<organism evidence="1 2">
    <name type="scientific">Platanthera zijinensis</name>
    <dbReference type="NCBI Taxonomy" id="2320716"/>
    <lineage>
        <taxon>Eukaryota</taxon>
        <taxon>Viridiplantae</taxon>
        <taxon>Streptophyta</taxon>
        <taxon>Embryophyta</taxon>
        <taxon>Tracheophyta</taxon>
        <taxon>Spermatophyta</taxon>
        <taxon>Magnoliopsida</taxon>
        <taxon>Liliopsida</taxon>
        <taxon>Asparagales</taxon>
        <taxon>Orchidaceae</taxon>
        <taxon>Orchidoideae</taxon>
        <taxon>Orchideae</taxon>
        <taxon>Orchidinae</taxon>
        <taxon>Platanthera</taxon>
    </lineage>
</organism>
<dbReference type="InterPro" id="IPR012337">
    <property type="entry name" value="RNaseH-like_sf"/>
</dbReference>
<name>A0AAP0G1T3_9ASPA</name>
<evidence type="ECO:0000313" key="1">
    <source>
        <dbReference type="EMBL" id="KAK8934050.1"/>
    </source>
</evidence>
<proteinExistence type="predicted"/>
<sequence length="151" mass="17558">MCLAMTKVAGPLIRLLCIVDSDEKPSLGYVYDGMYRARKGIKLIFKNVKRLYKPYTLIIKDRWDRQLRQRLHSAAYFLNPSFQYDQVNYYNKPEVVQGLIDIIGNKDICNKSSVAMNEVRLYRGQLESFGKPIAIKMAKEMQPGQYNIKLL</sequence>
<dbReference type="AlphaFoldDB" id="A0AAP0G1T3"/>
<evidence type="ECO:0000313" key="2">
    <source>
        <dbReference type="Proteomes" id="UP001418222"/>
    </source>
</evidence>
<dbReference type="EMBL" id="JBBWWQ010000013">
    <property type="protein sequence ID" value="KAK8934050.1"/>
    <property type="molecule type" value="Genomic_DNA"/>
</dbReference>
<dbReference type="Proteomes" id="UP001418222">
    <property type="component" value="Unassembled WGS sequence"/>
</dbReference>
<comment type="caution">
    <text evidence="1">The sequence shown here is derived from an EMBL/GenBank/DDBJ whole genome shotgun (WGS) entry which is preliminary data.</text>
</comment>